<evidence type="ECO:0000259" key="2">
    <source>
        <dbReference type="Pfam" id="PF13635"/>
    </source>
</evidence>
<name>A0ABT9NAK8_9ACTO</name>
<dbReference type="InterPro" id="IPR027417">
    <property type="entry name" value="P-loop_NTPase"/>
</dbReference>
<comment type="caution">
    <text evidence="3">The sequence shown here is derived from an EMBL/GenBank/DDBJ whole genome shotgun (WGS) entry which is preliminary data.</text>
</comment>
<dbReference type="Pfam" id="PF13173">
    <property type="entry name" value="AAA_14"/>
    <property type="match status" value="1"/>
</dbReference>
<dbReference type="Proteomes" id="UP001235966">
    <property type="component" value="Unassembled WGS sequence"/>
</dbReference>
<dbReference type="Pfam" id="PF13635">
    <property type="entry name" value="DUF4143"/>
    <property type="match status" value="1"/>
</dbReference>
<dbReference type="InterPro" id="IPR041682">
    <property type="entry name" value="AAA_14"/>
</dbReference>
<dbReference type="InterPro" id="IPR025420">
    <property type="entry name" value="DUF4143"/>
</dbReference>
<dbReference type="RefSeq" id="WP_278058155.1">
    <property type="nucleotide sequence ID" value="NZ_CP121247.1"/>
</dbReference>
<proteinExistence type="predicted"/>
<dbReference type="PANTHER" id="PTHR33295:SF20">
    <property type="entry name" value="ATPASE"/>
    <property type="match status" value="1"/>
</dbReference>
<keyword evidence="4" id="KW-1185">Reference proteome</keyword>
<dbReference type="EMBL" id="JAUSQW010000001">
    <property type="protein sequence ID" value="MDP9800725.1"/>
    <property type="molecule type" value="Genomic_DNA"/>
</dbReference>
<dbReference type="SUPFAM" id="SSF52540">
    <property type="entry name" value="P-loop containing nucleoside triphosphate hydrolases"/>
    <property type="match status" value="1"/>
</dbReference>
<evidence type="ECO:0000259" key="1">
    <source>
        <dbReference type="Pfam" id="PF13173"/>
    </source>
</evidence>
<organism evidence="3 4">
    <name type="scientific">Arcanobacterium wilhelmae</name>
    <dbReference type="NCBI Taxonomy" id="1803177"/>
    <lineage>
        <taxon>Bacteria</taxon>
        <taxon>Bacillati</taxon>
        <taxon>Actinomycetota</taxon>
        <taxon>Actinomycetes</taxon>
        <taxon>Actinomycetales</taxon>
        <taxon>Actinomycetaceae</taxon>
        <taxon>Arcanobacterium</taxon>
    </lineage>
</organism>
<feature type="domain" description="AAA" evidence="1">
    <location>
        <begin position="28"/>
        <end position="157"/>
    </location>
</feature>
<dbReference type="PANTHER" id="PTHR33295">
    <property type="entry name" value="ATPASE"/>
    <property type="match status" value="1"/>
</dbReference>
<sequence length="407" mass="46170">MEEKRALGLIERPRYIAQIEPFIETDVVKVLSGLRRSGKSGMLKLIQRWLREHGVRENQFISVNFEDYNFRSLTRPDALHEYLAAKIAEVNGRAYVFLDEIQEVSNFERVVNSLRATTGADIYLTGSNSALLSGELATHLAGRYVQFTIYPFGFEEFVHARQTILASATFRDYLDVGGMPYLATKELDSHSNAIYLRDIYGSVVLKDIVARHAIRDIHLFEKISTFALANTGNVISSGSMTKFLKSENVRVSTQTVLNYLEYCTQAYLLNETRRFDVVGKEQLKTLSKFYAADHALRGAIVGDGDAQIQGVLENIVALEAMRRGYDVQVGVLPAGEVDFVLKKDRLTRYIQVTYLMADARNEEREFGALERISDNYPKTVVSMDPLLRPRAGIEHREISEFLLAEDW</sequence>
<protein>
    <submittedName>
        <fullName evidence="3">AAA+ superfamily ATPase</fullName>
    </submittedName>
</protein>
<feature type="domain" description="DUF4143" evidence="2">
    <location>
        <begin position="206"/>
        <end position="350"/>
    </location>
</feature>
<evidence type="ECO:0000313" key="4">
    <source>
        <dbReference type="Proteomes" id="UP001235966"/>
    </source>
</evidence>
<accession>A0ABT9NAK8</accession>
<evidence type="ECO:0000313" key="3">
    <source>
        <dbReference type="EMBL" id="MDP9800725.1"/>
    </source>
</evidence>
<reference evidence="3 4" key="1">
    <citation type="submission" date="2023-07" db="EMBL/GenBank/DDBJ databases">
        <title>Sequencing the genomes of 1000 actinobacteria strains.</title>
        <authorList>
            <person name="Klenk H.-P."/>
        </authorList>
    </citation>
    <scope>NUCLEOTIDE SEQUENCE [LARGE SCALE GENOMIC DNA]</scope>
    <source>
        <strain evidence="3 4">DSM 102162</strain>
    </source>
</reference>
<gene>
    <name evidence="3" type="ORF">J2S49_000801</name>
</gene>